<evidence type="ECO:0000313" key="2">
    <source>
        <dbReference type="Proteomes" id="UP000032279"/>
    </source>
</evidence>
<dbReference type="AlphaFoldDB" id="A0A0D1A8A3"/>
<sequence length="233" mass="26950">MATYHINPYTGVPGFCPAKEGQCPYGSHMKHYDAWEIAQSVADQIRADRFKEYEDIERQDRKREWDSLKTYDYLETLSDEDAIKAIQATNDVDLLSAIIDGQVLVRLQDDPQFVYEALRNQYLSDNKIQNMVQAPELYTQDALIALEDNPNLDSMARVELVRGYPQDTMFVEEILNNPGITKDVILEILADLKNENKAKWPPVVSRLSMNKNCPKSVFEEWLHDRRLNSMMNS</sequence>
<protein>
    <submittedName>
        <fullName evidence="1">Uncharacterized protein</fullName>
    </submittedName>
</protein>
<dbReference type="RefSeq" id="WP_156126979.1">
    <property type="nucleotide sequence ID" value="NZ_AWTT01000005.1"/>
</dbReference>
<gene>
    <name evidence="1" type="ORF">WDC_0389</name>
</gene>
<dbReference type="STRING" id="1335616.WDC_0389"/>
<dbReference type="PATRIC" id="fig|1335616.4.peg.389"/>
<dbReference type="EMBL" id="AWTT01000005">
    <property type="protein sequence ID" value="KIS04050.1"/>
    <property type="molecule type" value="Genomic_DNA"/>
</dbReference>
<comment type="caution">
    <text evidence="1">The sequence shown here is derived from an EMBL/GenBank/DDBJ whole genome shotgun (WGS) entry which is preliminary data.</text>
</comment>
<keyword evidence="2" id="KW-1185">Reference proteome</keyword>
<name>A0A0D1A8A3_9LACO</name>
<accession>A0A0D1A8A3</accession>
<proteinExistence type="predicted"/>
<organism evidence="1 2">
    <name type="scientific">Paucilactobacillus wasatchensis</name>
    <dbReference type="NCBI Taxonomy" id="1335616"/>
    <lineage>
        <taxon>Bacteria</taxon>
        <taxon>Bacillati</taxon>
        <taxon>Bacillota</taxon>
        <taxon>Bacilli</taxon>
        <taxon>Lactobacillales</taxon>
        <taxon>Lactobacillaceae</taxon>
        <taxon>Paucilactobacillus</taxon>
    </lineage>
</organism>
<evidence type="ECO:0000313" key="1">
    <source>
        <dbReference type="EMBL" id="KIS04050.1"/>
    </source>
</evidence>
<dbReference type="Proteomes" id="UP000032279">
    <property type="component" value="Unassembled WGS sequence"/>
</dbReference>
<reference evidence="1 2" key="1">
    <citation type="submission" date="2013-08" db="EMBL/GenBank/DDBJ databases">
        <title>Lactobacillus wasatchii sp. WDC04, a late gas producing bacteria isolated from aged chedder cheese.</title>
        <authorList>
            <person name="Oberg C.J."/>
            <person name="Culumber M."/>
            <person name="McMahon D.J."/>
            <person name="Broadbent J.R."/>
            <person name="Oberg T.S."/>
            <person name="Ortaki F."/>
        </authorList>
    </citation>
    <scope>NUCLEOTIDE SEQUENCE [LARGE SCALE GENOMIC DNA]</scope>
    <source>
        <strain evidence="1 2">WDC04</strain>
    </source>
</reference>